<evidence type="ECO:0000256" key="10">
    <source>
        <dbReference type="PIRSR" id="PIRSR035805-2"/>
    </source>
</evidence>
<feature type="binding site" evidence="8">
    <location>
        <position position="206"/>
    </location>
    <ligand>
        <name>Zn(2+)</name>
        <dbReference type="ChEBI" id="CHEBI:29105"/>
    </ligand>
</feature>
<name>A0A837RFL6_9LACO</name>
<evidence type="ECO:0000256" key="2">
    <source>
        <dbReference type="ARBA" id="ARBA00012118"/>
    </source>
</evidence>
<feature type="active site" description="Proton acceptor" evidence="8 9">
    <location>
        <position position="109"/>
    </location>
</feature>
<keyword evidence="6 8" id="KW-0418">Kinase</keyword>
<evidence type="ECO:0000256" key="4">
    <source>
        <dbReference type="ARBA" id="ARBA00022679"/>
    </source>
</evidence>
<feature type="binding site" evidence="10">
    <location>
        <begin position="191"/>
        <end position="194"/>
    </location>
    <ligand>
        <name>substrate</name>
    </ligand>
</feature>
<evidence type="ECO:0000256" key="5">
    <source>
        <dbReference type="ARBA" id="ARBA00022741"/>
    </source>
</evidence>
<evidence type="ECO:0000256" key="12">
    <source>
        <dbReference type="RuleBase" id="RU004165"/>
    </source>
</evidence>
<dbReference type="GO" id="GO:0008270">
    <property type="term" value="F:zinc ion binding"/>
    <property type="evidence" value="ECO:0007669"/>
    <property type="project" value="UniProtKB-UniRule"/>
</dbReference>
<protein>
    <recommendedName>
        <fullName evidence="2 8">Thymidine kinase</fullName>
        <ecNumber evidence="2 8">2.7.1.21</ecNumber>
    </recommendedName>
</protein>
<dbReference type="GO" id="GO:0005829">
    <property type="term" value="C:cytosol"/>
    <property type="evidence" value="ECO:0007669"/>
    <property type="project" value="TreeGrafter"/>
</dbReference>
<dbReference type="AlphaFoldDB" id="A0A837RFL6"/>
<accession>A0A837RFL6</accession>
<dbReference type="PANTHER" id="PTHR11441:SF0">
    <property type="entry name" value="THYMIDINE KINASE, CYTOSOLIC"/>
    <property type="match status" value="1"/>
</dbReference>
<feature type="binding site" evidence="8">
    <location>
        <begin position="32"/>
        <end position="39"/>
    </location>
    <ligand>
        <name>ATP</name>
        <dbReference type="ChEBI" id="CHEBI:30616"/>
    </ligand>
</feature>
<dbReference type="InterPro" id="IPR020633">
    <property type="entry name" value="Thymidine_kinase_CS"/>
</dbReference>
<dbReference type="Pfam" id="PF00265">
    <property type="entry name" value="TK"/>
    <property type="match status" value="1"/>
</dbReference>
<evidence type="ECO:0000256" key="6">
    <source>
        <dbReference type="ARBA" id="ARBA00022777"/>
    </source>
</evidence>
<comment type="caution">
    <text evidence="8">Lacks conserved residue(s) required for the propagation of feature annotation.</text>
</comment>
<comment type="catalytic activity">
    <reaction evidence="8 11">
        <text>thymidine + ATP = dTMP + ADP + H(+)</text>
        <dbReference type="Rhea" id="RHEA:19129"/>
        <dbReference type="ChEBI" id="CHEBI:15378"/>
        <dbReference type="ChEBI" id="CHEBI:17748"/>
        <dbReference type="ChEBI" id="CHEBI:30616"/>
        <dbReference type="ChEBI" id="CHEBI:63528"/>
        <dbReference type="ChEBI" id="CHEBI:456216"/>
        <dbReference type="EC" id="2.7.1.21"/>
    </reaction>
</comment>
<dbReference type="SUPFAM" id="SSF52540">
    <property type="entry name" value="P-loop containing nucleoside triphosphate hydrolases"/>
    <property type="match status" value="1"/>
</dbReference>
<comment type="similarity">
    <text evidence="1 8 12">Belongs to the thymidine kinase family.</text>
</comment>
<evidence type="ECO:0000313" key="14">
    <source>
        <dbReference type="Proteomes" id="UP000050964"/>
    </source>
</evidence>
<keyword evidence="3 8" id="KW-0237">DNA synthesis</keyword>
<dbReference type="PIRSF" id="PIRSF035805">
    <property type="entry name" value="TK_cell"/>
    <property type="match status" value="1"/>
</dbReference>
<dbReference type="HAMAP" id="MF_00124">
    <property type="entry name" value="Thymidine_kinase"/>
    <property type="match status" value="1"/>
</dbReference>
<keyword evidence="4 8" id="KW-0808">Transferase</keyword>
<dbReference type="SUPFAM" id="SSF57716">
    <property type="entry name" value="Glucocorticoid receptor-like (DNA-binding domain)"/>
    <property type="match status" value="1"/>
</dbReference>
<dbReference type="PROSITE" id="PS00603">
    <property type="entry name" value="TK_CELLULAR_TYPE"/>
    <property type="match status" value="1"/>
</dbReference>
<feature type="binding site" evidence="8">
    <location>
        <position position="169"/>
    </location>
    <ligand>
        <name>Zn(2+)</name>
        <dbReference type="ChEBI" id="CHEBI:29105"/>
    </ligand>
</feature>
<dbReference type="InterPro" id="IPR027417">
    <property type="entry name" value="P-loop_NTPase"/>
</dbReference>
<dbReference type="EC" id="2.7.1.21" evidence="2 8"/>
<dbReference type="NCBIfam" id="NF003300">
    <property type="entry name" value="PRK04296.1-5"/>
    <property type="match status" value="1"/>
</dbReference>
<dbReference type="PANTHER" id="PTHR11441">
    <property type="entry name" value="THYMIDINE KINASE"/>
    <property type="match status" value="1"/>
</dbReference>
<comment type="subunit">
    <text evidence="8">Homotetramer.</text>
</comment>
<keyword evidence="5 8" id="KW-0547">Nucleotide-binding</keyword>
<dbReference type="EMBL" id="AZDB01000036">
    <property type="protein sequence ID" value="KRK41566.1"/>
    <property type="molecule type" value="Genomic_DNA"/>
</dbReference>
<keyword evidence="7 8" id="KW-0067">ATP-binding</keyword>
<sequence length="216" mass="24556">MFDMFKCAFFRYNLEGHIFGGVNLAQLFFKYGAMNSGKSIEILKVAHNYEEQGKSVILMTSILDTRSGTGKIKSRMGLTRSAIALKKDSDVFEIVKDQNPDASCVLIDECEFMTEAQVLQATKVVDDLGIPVMAFGLKNDFKNELFEGTKYLLLYADKLEEMKTICWFCTKKATMNMRMANGKPVYEGDQISIGGNEMYYPVCRRHYNHPPMLDQN</sequence>
<keyword evidence="8" id="KW-0963">Cytoplasm</keyword>
<organism evidence="13 14">
    <name type="scientific">Companilactobacillus crustorum JCM 15951</name>
    <dbReference type="NCBI Taxonomy" id="1423737"/>
    <lineage>
        <taxon>Bacteria</taxon>
        <taxon>Bacillati</taxon>
        <taxon>Bacillota</taxon>
        <taxon>Bacilli</taxon>
        <taxon>Lactobacillales</taxon>
        <taxon>Lactobacillaceae</taxon>
        <taxon>Companilactobacillus</taxon>
    </lineage>
</organism>
<dbReference type="GO" id="GO:0046104">
    <property type="term" value="P:thymidine metabolic process"/>
    <property type="evidence" value="ECO:0007669"/>
    <property type="project" value="TreeGrafter"/>
</dbReference>
<dbReference type="GO" id="GO:0005524">
    <property type="term" value="F:ATP binding"/>
    <property type="evidence" value="ECO:0007669"/>
    <property type="project" value="UniProtKB-UniRule"/>
</dbReference>
<dbReference type="InterPro" id="IPR001267">
    <property type="entry name" value="Thymidine_kinase"/>
</dbReference>
<dbReference type="Gene3D" id="3.40.50.300">
    <property type="entry name" value="P-loop containing nucleotide triphosphate hydrolases"/>
    <property type="match status" value="1"/>
</dbReference>
<comment type="caution">
    <text evidence="13">The sequence shown here is derived from an EMBL/GenBank/DDBJ whole genome shotgun (WGS) entry which is preliminary data.</text>
</comment>
<feature type="binding site" evidence="8">
    <location>
        <position position="166"/>
    </location>
    <ligand>
        <name>Zn(2+)</name>
        <dbReference type="ChEBI" id="CHEBI:29105"/>
    </ligand>
</feature>
<dbReference type="Gene3D" id="3.30.60.20">
    <property type="match status" value="1"/>
</dbReference>
<comment type="subcellular location">
    <subcellularLocation>
        <location evidence="8">Cytoplasm</location>
    </subcellularLocation>
</comment>
<proteinExistence type="inferred from homology"/>
<evidence type="ECO:0000256" key="8">
    <source>
        <dbReference type="HAMAP-Rule" id="MF_00124"/>
    </source>
</evidence>
<keyword evidence="8" id="KW-0862">Zinc</keyword>
<dbReference type="GO" id="GO:0004797">
    <property type="term" value="F:thymidine kinase activity"/>
    <property type="evidence" value="ECO:0007669"/>
    <property type="project" value="UniProtKB-UniRule"/>
</dbReference>
<gene>
    <name evidence="8" type="primary">tdk</name>
    <name evidence="13" type="ORF">FD26_GL001309</name>
</gene>
<evidence type="ECO:0000256" key="11">
    <source>
        <dbReference type="RuleBase" id="RU000544"/>
    </source>
</evidence>
<dbReference type="Proteomes" id="UP000050964">
    <property type="component" value="Unassembled WGS sequence"/>
</dbReference>
<dbReference type="GO" id="GO:0071897">
    <property type="term" value="P:DNA biosynthetic process"/>
    <property type="evidence" value="ECO:0007669"/>
    <property type="project" value="UniProtKB-KW"/>
</dbReference>
<evidence type="ECO:0000256" key="3">
    <source>
        <dbReference type="ARBA" id="ARBA00022634"/>
    </source>
</evidence>
<evidence type="ECO:0000256" key="9">
    <source>
        <dbReference type="PIRSR" id="PIRSR035805-1"/>
    </source>
</evidence>
<feature type="binding site" evidence="10">
    <location>
        <position position="199"/>
    </location>
    <ligand>
        <name>substrate</name>
    </ligand>
</feature>
<evidence type="ECO:0000256" key="1">
    <source>
        <dbReference type="ARBA" id="ARBA00007587"/>
    </source>
</evidence>
<reference evidence="13 14" key="1">
    <citation type="journal article" date="2015" name="Genome Announc.">
        <title>Expanding the biotechnology potential of lactobacilli through comparative genomics of 213 strains and associated genera.</title>
        <authorList>
            <person name="Sun Z."/>
            <person name="Harris H.M."/>
            <person name="McCann A."/>
            <person name="Guo C."/>
            <person name="Argimon S."/>
            <person name="Zhang W."/>
            <person name="Yang X."/>
            <person name="Jeffery I.B."/>
            <person name="Cooney J.C."/>
            <person name="Kagawa T.F."/>
            <person name="Liu W."/>
            <person name="Song Y."/>
            <person name="Salvetti E."/>
            <person name="Wrobel A."/>
            <person name="Rasinkangas P."/>
            <person name="Parkhill J."/>
            <person name="Rea M.C."/>
            <person name="O'Sullivan O."/>
            <person name="Ritari J."/>
            <person name="Douillard F.P."/>
            <person name="Paul Ross R."/>
            <person name="Yang R."/>
            <person name="Briner A.E."/>
            <person name="Felis G.E."/>
            <person name="de Vos W.M."/>
            <person name="Barrangou R."/>
            <person name="Klaenhammer T.R."/>
            <person name="Caufield P.W."/>
            <person name="Cui Y."/>
            <person name="Zhang H."/>
            <person name="O'Toole P.W."/>
        </authorList>
    </citation>
    <scope>NUCLEOTIDE SEQUENCE [LARGE SCALE GENOMIC DNA]</scope>
    <source>
        <strain evidence="13 14">JCM 15951</strain>
    </source>
</reference>
<keyword evidence="8" id="KW-0479">Metal-binding</keyword>
<evidence type="ECO:0000313" key="13">
    <source>
        <dbReference type="EMBL" id="KRK41566.1"/>
    </source>
</evidence>
<feature type="binding site" evidence="8">
    <location>
        <position position="203"/>
    </location>
    <ligand>
        <name>Zn(2+)</name>
        <dbReference type="ChEBI" id="CHEBI:29105"/>
    </ligand>
</feature>
<dbReference type="NCBIfam" id="NF003299">
    <property type="entry name" value="PRK04296.1-4"/>
    <property type="match status" value="1"/>
</dbReference>
<evidence type="ECO:0000256" key="7">
    <source>
        <dbReference type="ARBA" id="ARBA00022840"/>
    </source>
</evidence>